<dbReference type="Proteomes" id="UP000179069">
    <property type="component" value="Unassembled WGS sequence"/>
</dbReference>
<dbReference type="InterPro" id="IPR007813">
    <property type="entry name" value="PilN"/>
</dbReference>
<keyword evidence="1" id="KW-0472">Membrane</keyword>
<evidence type="ECO:0008006" key="4">
    <source>
        <dbReference type="Google" id="ProtNLM"/>
    </source>
</evidence>
<organism evidence="2 3">
    <name type="scientific">Candidatus Chisholmbacteria bacterium RIFCSPHIGHO2_01_FULL_49_18</name>
    <dbReference type="NCBI Taxonomy" id="1797590"/>
    <lineage>
        <taxon>Bacteria</taxon>
        <taxon>Candidatus Chisholmiibacteriota</taxon>
    </lineage>
</organism>
<keyword evidence="1" id="KW-1133">Transmembrane helix</keyword>
<protein>
    <recommendedName>
        <fullName evidence="4">PilN domain-containing protein</fullName>
    </recommendedName>
</protein>
<reference evidence="2 3" key="1">
    <citation type="journal article" date="2016" name="Nat. Commun.">
        <title>Thousands of microbial genomes shed light on interconnected biogeochemical processes in an aquifer system.</title>
        <authorList>
            <person name="Anantharaman K."/>
            <person name="Brown C.T."/>
            <person name="Hug L.A."/>
            <person name="Sharon I."/>
            <person name="Castelle C.J."/>
            <person name="Probst A.J."/>
            <person name="Thomas B.C."/>
            <person name="Singh A."/>
            <person name="Wilkins M.J."/>
            <person name="Karaoz U."/>
            <person name="Brodie E.L."/>
            <person name="Williams K.H."/>
            <person name="Hubbard S.S."/>
            <person name="Banfield J.F."/>
        </authorList>
    </citation>
    <scope>NUCLEOTIDE SEQUENCE [LARGE SCALE GENOMIC DNA]</scope>
</reference>
<dbReference type="AlphaFoldDB" id="A0A1G1VL11"/>
<proteinExistence type="predicted"/>
<evidence type="ECO:0000256" key="1">
    <source>
        <dbReference type="SAM" id="Phobius"/>
    </source>
</evidence>
<dbReference type="EMBL" id="MHCI01000020">
    <property type="protein sequence ID" value="OGY16066.1"/>
    <property type="molecule type" value="Genomic_DNA"/>
</dbReference>
<accession>A0A1G1VL11</accession>
<name>A0A1G1VL11_9BACT</name>
<gene>
    <name evidence="2" type="ORF">A2785_02755</name>
</gene>
<feature type="transmembrane region" description="Helical" evidence="1">
    <location>
        <begin position="21"/>
        <end position="48"/>
    </location>
</feature>
<sequence>MAARRPSIDLLAREDFAQRSIGRLLLWILTVGRYIVIFTELIVIAGFVTRVILDRNLTHVNEDLFEQKALLASYQPVELRLRRIDQQFTMYSQIRDDQLDAYQLLDDLTRITPVDLRYEFLDITKEGLDIRAVALSPEGFASLITQLQADPKFSDLLLNSVQTGGPQDPSLQFGLTAELKSNAPKTAAKVPEEETF</sequence>
<evidence type="ECO:0000313" key="3">
    <source>
        <dbReference type="Proteomes" id="UP000179069"/>
    </source>
</evidence>
<evidence type="ECO:0000313" key="2">
    <source>
        <dbReference type="EMBL" id="OGY16066.1"/>
    </source>
</evidence>
<comment type="caution">
    <text evidence="2">The sequence shown here is derived from an EMBL/GenBank/DDBJ whole genome shotgun (WGS) entry which is preliminary data.</text>
</comment>
<keyword evidence="1" id="KW-0812">Transmembrane</keyword>
<dbReference type="Pfam" id="PF05137">
    <property type="entry name" value="PilN"/>
    <property type="match status" value="1"/>
</dbReference>